<name>A0A9D1PXA4_9BACT</name>
<evidence type="ECO:0000313" key="2">
    <source>
        <dbReference type="Proteomes" id="UP000886752"/>
    </source>
</evidence>
<sequence>MAKTDAPEALRAQEAVRGAARPARLTALVLVPLLVLVLSVLSLPARALALQTGEVSARLQTMVIESSLIEKALSEIRAFKKAGFIYQPQLSISSSISPTGREEWDWRAVTSGMVTADRDFAFCFGSVADVQREQKVLQLLLPKLRQAGLGQTQIAAVQKAMHTPKGQAELARYSSAEMKRMFALAGENEQSLRFLGGFLYGNFIERLYTSSIMVLAAVEEDTMDALTGVELKTAERMQDILLLLARNNVLGDRELSAERGQVVQKLVALVKTRDQAALVANLRKVVDICQDERDDVLDDEDDEDEGGRP</sequence>
<dbReference type="AlphaFoldDB" id="A0A9D1PXA4"/>
<evidence type="ECO:0000313" key="1">
    <source>
        <dbReference type="EMBL" id="HIW01013.1"/>
    </source>
</evidence>
<reference evidence="1" key="1">
    <citation type="journal article" date="2021" name="PeerJ">
        <title>Extensive microbial diversity within the chicken gut microbiome revealed by metagenomics and culture.</title>
        <authorList>
            <person name="Gilroy R."/>
            <person name="Ravi A."/>
            <person name="Getino M."/>
            <person name="Pursley I."/>
            <person name="Horton D.L."/>
            <person name="Alikhan N.F."/>
            <person name="Baker D."/>
            <person name="Gharbi K."/>
            <person name="Hall N."/>
            <person name="Watson M."/>
            <person name="Adriaenssens E.M."/>
            <person name="Foster-Nyarko E."/>
            <person name="Jarju S."/>
            <person name="Secka A."/>
            <person name="Antonio M."/>
            <person name="Oren A."/>
            <person name="Chaudhuri R.R."/>
            <person name="La Ragione R."/>
            <person name="Hildebrand F."/>
            <person name="Pallen M.J."/>
        </authorList>
    </citation>
    <scope>NUCLEOTIDE SEQUENCE</scope>
    <source>
        <strain evidence="1">ChiHecec2B26-446</strain>
    </source>
</reference>
<dbReference type="EMBL" id="DXHV01000070">
    <property type="protein sequence ID" value="HIW01013.1"/>
    <property type="molecule type" value="Genomic_DNA"/>
</dbReference>
<dbReference type="Proteomes" id="UP000886752">
    <property type="component" value="Unassembled WGS sequence"/>
</dbReference>
<protein>
    <submittedName>
        <fullName evidence="1">Uncharacterized protein</fullName>
    </submittedName>
</protein>
<organism evidence="1 2">
    <name type="scientific">Candidatus Desulfovibrio intestinipullorum</name>
    <dbReference type="NCBI Taxonomy" id="2838536"/>
    <lineage>
        <taxon>Bacteria</taxon>
        <taxon>Pseudomonadati</taxon>
        <taxon>Thermodesulfobacteriota</taxon>
        <taxon>Desulfovibrionia</taxon>
        <taxon>Desulfovibrionales</taxon>
        <taxon>Desulfovibrionaceae</taxon>
        <taxon>Desulfovibrio</taxon>
    </lineage>
</organism>
<comment type="caution">
    <text evidence="1">The sequence shown here is derived from an EMBL/GenBank/DDBJ whole genome shotgun (WGS) entry which is preliminary data.</text>
</comment>
<gene>
    <name evidence="1" type="ORF">H9894_07485</name>
</gene>
<proteinExistence type="predicted"/>
<accession>A0A9D1PXA4</accession>
<reference evidence="1" key="2">
    <citation type="submission" date="2021-04" db="EMBL/GenBank/DDBJ databases">
        <authorList>
            <person name="Gilroy R."/>
        </authorList>
    </citation>
    <scope>NUCLEOTIDE SEQUENCE</scope>
    <source>
        <strain evidence="1">ChiHecec2B26-446</strain>
    </source>
</reference>